<dbReference type="SUPFAM" id="SSF48239">
    <property type="entry name" value="Terpenoid cyclases/Protein prenyltransferases"/>
    <property type="match status" value="1"/>
</dbReference>
<feature type="domain" description="Terpene synthase N-terminal" evidence="5">
    <location>
        <begin position="1"/>
        <end position="51"/>
    </location>
</feature>
<dbReference type="Gene3D" id="1.10.600.10">
    <property type="entry name" value="Farnesyl Diphosphate Synthase"/>
    <property type="match status" value="2"/>
</dbReference>
<evidence type="ECO:0000256" key="1">
    <source>
        <dbReference type="ARBA" id="ARBA00001946"/>
    </source>
</evidence>
<evidence type="ECO:0008006" key="9">
    <source>
        <dbReference type="Google" id="ProtNLM"/>
    </source>
</evidence>
<keyword evidence="8" id="KW-1185">Reference proteome</keyword>
<dbReference type="Gene3D" id="1.50.10.130">
    <property type="entry name" value="Terpene synthase, N-terminal domain"/>
    <property type="match status" value="1"/>
</dbReference>
<protein>
    <recommendedName>
        <fullName evidence="9">(+)-delta-cadinene synthase</fullName>
    </recommendedName>
</protein>
<dbReference type="AlphaFoldDB" id="A0AA87YNK3"/>
<dbReference type="InterPro" id="IPR005630">
    <property type="entry name" value="Terpene_synthase_metal-bd"/>
</dbReference>
<keyword evidence="3" id="KW-0460">Magnesium</keyword>
<gene>
    <name evidence="7" type="ORF">TIFTF001_050816</name>
</gene>
<dbReference type="PANTHER" id="PTHR31225">
    <property type="entry name" value="OS04G0344100 PROTEIN-RELATED"/>
    <property type="match status" value="1"/>
</dbReference>
<proteinExistence type="predicted"/>
<dbReference type="Pfam" id="PF03936">
    <property type="entry name" value="Terpene_synth_C"/>
    <property type="match status" value="1"/>
</dbReference>
<keyword evidence="2" id="KW-0479">Metal-binding</keyword>
<dbReference type="GO" id="GO:0010333">
    <property type="term" value="F:terpene synthase activity"/>
    <property type="evidence" value="ECO:0007669"/>
    <property type="project" value="InterPro"/>
</dbReference>
<evidence type="ECO:0000256" key="2">
    <source>
        <dbReference type="ARBA" id="ARBA00022723"/>
    </source>
</evidence>
<dbReference type="InterPro" id="IPR001906">
    <property type="entry name" value="Terpene_synth_N"/>
</dbReference>
<dbReference type="InterPro" id="IPR008930">
    <property type="entry name" value="Terpenoid_cyclase/PrenylTrfase"/>
</dbReference>
<name>A0AA87YNK3_FICCA</name>
<evidence type="ECO:0000259" key="5">
    <source>
        <dbReference type="Pfam" id="PF01397"/>
    </source>
</evidence>
<dbReference type="GO" id="GO:0016114">
    <property type="term" value="P:terpenoid biosynthetic process"/>
    <property type="evidence" value="ECO:0007669"/>
    <property type="project" value="InterPro"/>
</dbReference>
<dbReference type="SUPFAM" id="SSF48576">
    <property type="entry name" value="Terpenoid synthases"/>
    <property type="match status" value="1"/>
</dbReference>
<comment type="caution">
    <text evidence="7">The sequence shown here is derived from an EMBL/GenBank/DDBJ whole genome shotgun (WGS) entry which is preliminary data.</text>
</comment>
<feature type="domain" description="Terpene synthase metal-binding" evidence="6">
    <location>
        <begin position="103"/>
        <end position="152"/>
    </location>
</feature>
<evidence type="ECO:0000313" key="8">
    <source>
        <dbReference type="Proteomes" id="UP001187192"/>
    </source>
</evidence>
<dbReference type="InterPro" id="IPR008949">
    <property type="entry name" value="Isoprenoid_synthase_dom_sf"/>
</dbReference>
<dbReference type="EMBL" id="BTGU01008720">
    <property type="protein sequence ID" value="GMN18637.1"/>
    <property type="molecule type" value="Genomic_DNA"/>
</dbReference>
<keyword evidence="4" id="KW-0456">Lyase</keyword>
<reference evidence="7" key="1">
    <citation type="submission" date="2023-07" db="EMBL/GenBank/DDBJ databases">
        <title>draft genome sequence of fig (Ficus carica).</title>
        <authorList>
            <person name="Takahashi T."/>
            <person name="Nishimura K."/>
        </authorList>
    </citation>
    <scope>NUCLEOTIDE SEQUENCE</scope>
</reference>
<accession>A0AA87YNK3</accession>
<dbReference type="InterPro" id="IPR050148">
    <property type="entry name" value="Terpene_synthase-like"/>
</dbReference>
<dbReference type="InterPro" id="IPR036965">
    <property type="entry name" value="Terpene_synth_N_sf"/>
</dbReference>
<organism evidence="7 8">
    <name type="scientific">Ficus carica</name>
    <name type="common">Common fig</name>
    <dbReference type="NCBI Taxonomy" id="3494"/>
    <lineage>
        <taxon>Eukaryota</taxon>
        <taxon>Viridiplantae</taxon>
        <taxon>Streptophyta</taxon>
        <taxon>Embryophyta</taxon>
        <taxon>Tracheophyta</taxon>
        <taxon>Spermatophyta</taxon>
        <taxon>Magnoliopsida</taxon>
        <taxon>eudicotyledons</taxon>
        <taxon>Gunneridae</taxon>
        <taxon>Pentapetalae</taxon>
        <taxon>rosids</taxon>
        <taxon>fabids</taxon>
        <taxon>Rosales</taxon>
        <taxon>Moraceae</taxon>
        <taxon>Ficeae</taxon>
        <taxon>Ficus</taxon>
    </lineage>
</organism>
<comment type="cofactor">
    <cofactor evidence="1">
        <name>Mg(2+)</name>
        <dbReference type="ChEBI" id="CHEBI:18420"/>
    </cofactor>
</comment>
<dbReference type="Pfam" id="PF01397">
    <property type="entry name" value="Terpene_synth"/>
    <property type="match status" value="1"/>
</dbReference>
<evidence type="ECO:0000259" key="6">
    <source>
        <dbReference type="Pfam" id="PF03936"/>
    </source>
</evidence>
<dbReference type="GO" id="GO:0000287">
    <property type="term" value="F:magnesium ion binding"/>
    <property type="evidence" value="ECO:0007669"/>
    <property type="project" value="InterPro"/>
</dbReference>
<sequence length="166" mass="19305">MLSLYEAAHLRAHGDPILEEALTFTTTHLKSLTMSSSRSSHFLAAQVKHALRQPIWKGLSRVEARRFISVYQEDPSHNELLLRFAKMDFSILQKLHQKELGEISRWNIDSPDQLPECIKYFYHALLQVYEEIEEEMVKAGRGYCIDYAKDAFCPKEMKGKCLRMIT</sequence>
<evidence type="ECO:0000256" key="3">
    <source>
        <dbReference type="ARBA" id="ARBA00022842"/>
    </source>
</evidence>
<dbReference type="Proteomes" id="UP001187192">
    <property type="component" value="Unassembled WGS sequence"/>
</dbReference>
<evidence type="ECO:0000313" key="7">
    <source>
        <dbReference type="EMBL" id="GMN18637.1"/>
    </source>
</evidence>
<evidence type="ECO:0000256" key="4">
    <source>
        <dbReference type="ARBA" id="ARBA00023239"/>
    </source>
</evidence>
<dbReference type="PANTHER" id="PTHR31225:SF221">
    <property type="entry name" value="(-)-GERMACRENE D SYNTHASE"/>
    <property type="match status" value="1"/>
</dbReference>